<sequence length="352" mass="39417">MGPLDVHRTCVKCPEPGIYHGLDARKAIYCEPCFIAMVKHKFSSTIGKKRIFKGDALKDTLIVYEGNLSSAFMLWLIQQGLALDAHKKLQLHPVVLVLLTQSSEREIEEFVRHATVVRDILHTNWYFVHVSALLDDEFQPSTLSPSLNTLQEWNKLCASFKSSTARMEFARLCRTAICLRTAELLGVDKVMFGDSADRLSKDCLNALCLGRGSSLGDIAGVIDKRHPNVVIIRPLRDISELEIGVVNNLHDNERLVFNKNKEVSSKKAVQPLSEGLIEDLQNNGFKSTITTILSVASKVKALHAGEQRCNLCFTLYSFEEGRNNEFGCCCTCINILTESSQQTTIEKLFRVL</sequence>
<comment type="function">
    <text evidence="3">Plays a central role in 2-thiolation of mcm(5)S(2)U at tRNA wobble positions of tRNA(Lys), tRNA(Glu) and tRNA(Gln). May act by forming a heterodimer with NCS6/CTU1 that ligates sulfur from thiocarboxylated URM1 onto the uridine of tRNAs at wobble position.</text>
</comment>
<proteinExistence type="inferred from homology"/>
<keyword evidence="2 3" id="KW-0819">tRNA processing</keyword>
<dbReference type="AlphaFoldDB" id="A0A1I8ASW7"/>
<evidence type="ECO:0000256" key="2">
    <source>
        <dbReference type="ARBA" id="ARBA00022694"/>
    </source>
</evidence>
<keyword evidence="4" id="KW-1185">Reference proteome</keyword>
<protein>
    <recommendedName>
        <fullName evidence="3">Cytoplasmic tRNA 2-thiolation protein 2</fullName>
    </recommendedName>
</protein>
<keyword evidence="1 3" id="KW-0963">Cytoplasm</keyword>
<organism evidence="4 5">
    <name type="scientific">Steinernema glaseri</name>
    <dbReference type="NCBI Taxonomy" id="37863"/>
    <lineage>
        <taxon>Eukaryota</taxon>
        <taxon>Metazoa</taxon>
        <taxon>Ecdysozoa</taxon>
        <taxon>Nematoda</taxon>
        <taxon>Chromadorea</taxon>
        <taxon>Rhabditida</taxon>
        <taxon>Tylenchina</taxon>
        <taxon>Panagrolaimomorpha</taxon>
        <taxon>Strongyloidoidea</taxon>
        <taxon>Steinernematidae</taxon>
        <taxon>Steinernema</taxon>
    </lineage>
</organism>
<dbReference type="GO" id="GO:0002143">
    <property type="term" value="P:tRNA wobble position uridine thiolation"/>
    <property type="evidence" value="ECO:0007669"/>
    <property type="project" value="TreeGrafter"/>
</dbReference>
<dbReference type="PANTHER" id="PTHR20882:SF14">
    <property type="entry name" value="CYTOPLASMIC TRNA 2-THIOLATION PROTEIN 2"/>
    <property type="match status" value="1"/>
</dbReference>
<evidence type="ECO:0000256" key="3">
    <source>
        <dbReference type="HAMAP-Rule" id="MF_03054"/>
    </source>
</evidence>
<dbReference type="SUPFAM" id="SSF52402">
    <property type="entry name" value="Adenine nucleotide alpha hydrolases-like"/>
    <property type="match status" value="1"/>
</dbReference>
<dbReference type="Proteomes" id="UP000095287">
    <property type="component" value="Unplaced"/>
</dbReference>
<dbReference type="GO" id="GO:0016783">
    <property type="term" value="F:sulfurtransferase activity"/>
    <property type="evidence" value="ECO:0007669"/>
    <property type="project" value="TreeGrafter"/>
</dbReference>
<dbReference type="WBParaSite" id="L893_g8548.t1">
    <property type="protein sequence ID" value="L893_g8548.t1"/>
    <property type="gene ID" value="L893_g8548"/>
</dbReference>
<dbReference type="UniPathway" id="UPA00988"/>
<dbReference type="HAMAP" id="MF_03054">
    <property type="entry name" value="CTU2"/>
    <property type="match status" value="1"/>
</dbReference>
<accession>A0A1I8ASW7</accession>
<dbReference type="GO" id="GO:0032447">
    <property type="term" value="P:protein urmylation"/>
    <property type="evidence" value="ECO:0007669"/>
    <property type="project" value="UniProtKB-UniRule"/>
</dbReference>
<dbReference type="Gene3D" id="3.40.50.620">
    <property type="entry name" value="HUPs"/>
    <property type="match status" value="1"/>
</dbReference>
<name>A0A1I8ASW7_9BILA</name>
<reference evidence="5" key="1">
    <citation type="submission" date="2016-11" db="UniProtKB">
        <authorList>
            <consortium name="WormBaseParasite"/>
        </authorList>
    </citation>
    <scope>IDENTIFICATION</scope>
</reference>
<comment type="subcellular location">
    <subcellularLocation>
        <location evidence="3">Cytoplasm</location>
    </subcellularLocation>
</comment>
<evidence type="ECO:0000313" key="4">
    <source>
        <dbReference type="Proteomes" id="UP000095287"/>
    </source>
</evidence>
<dbReference type="InterPro" id="IPR019407">
    <property type="entry name" value="CTU2"/>
</dbReference>
<dbReference type="GO" id="GO:0000049">
    <property type="term" value="F:tRNA binding"/>
    <property type="evidence" value="ECO:0007669"/>
    <property type="project" value="InterPro"/>
</dbReference>
<comment type="similarity">
    <text evidence="3">Belongs to the CTU2/NCS2 family.</text>
</comment>
<dbReference type="GO" id="GO:0016779">
    <property type="term" value="F:nucleotidyltransferase activity"/>
    <property type="evidence" value="ECO:0007669"/>
    <property type="project" value="UniProtKB-UniRule"/>
</dbReference>
<comment type="pathway">
    <text evidence="3">tRNA modification; 5-methoxycarbonylmethyl-2-thiouridine-tRNA biosynthesis.</text>
</comment>
<evidence type="ECO:0000313" key="5">
    <source>
        <dbReference type="WBParaSite" id="L893_g8548.t1"/>
    </source>
</evidence>
<dbReference type="InterPro" id="IPR014729">
    <property type="entry name" value="Rossmann-like_a/b/a_fold"/>
</dbReference>
<evidence type="ECO:0000256" key="1">
    <source>
        <dbReference type="ARBA" id="ARBA00022490"/>
    </source>
</evidence>
<dbReference type="GO" id="GO:0005829">
    <property type="term" value="C:cytosol"/>
    <property type="evidence" value="ECO:0007669"/>
    <property type="project" value="TreeGrafter"/>
</dbReference>
<dbReference type="PANTHER" id="PTHR20882">
    <property type="entry name" value="CYTOPLASMIC TRNA 2-THIOLATION PROTEIN 2"/>
    <property type="match status" value="1"/>
</dbReference>